<dbReference type="Proteomes" id="UP001322138">
    <property type="component" value="Unassembled WGS sequence"/>
</dbReference>
<protein>
    <submittedName>
        <fullName evidence="1">Uncharacterized protein</fullName>
    </submittedName>
</protein>
<dbReference type="EMBL" id="JAFFGZ010000005">
    <property type="protein sequence ID" value="KAK4644117.1"/>
    <property type="molecule type" value="Genomic_DNA"/>
</dbReference>
<keyword evidence="2" id="KW-1185">Reference proteome</keyword>
<proteinExistence type="predicted"/>
<gene>
    <name evidence="1" type="ORF">QC761_0049340</name>
</gene>
<dbReference type="GeneID" id="87891629"/>
<organism evidence="1 2">
    <name type="scientific">Podospora bellae-mahoneyi</name>
    <dbReference type="NCBI Taxonomy" id="2093777"/>
    <lineage>
        <taxon>Eukaryota</taxon>
        <taxon>Fungi</taxon>
        <taxon>Dikarya</taxon>
        <taxon>Ascomycota</taxon>
        <taxon>Pezizomycotina</taxon>
        <taxon>Sordariomycetes</taxon>
        <taxon>Sordariomycetidae</taxon>
        <taxon>Sordariales</taxon>
        <taxon>Podosporaceae</taxon>
        <taxon>Podospora</taxon>
    </lineage>
</organism>
<accession>A0ABR0FLC3</accession>
<evidence type="ECO:0000313" key="2">
    <source>
        <dbReference type="Proteomes" id="UP001322138"/>
    </source>
</evidence>
<name>A0ABR0FLC3_9PEZI</name>
<evidence type="ECO:0000313" key="1">
    <source>
        <dbReference type="EMBL" id="KAK4644117.1"/>
    </source>
</evidence>
<dbReference type="RefSeq" id="XP_062733093.1">
    <property type="nucleotide sequence ID" value="XM_062872456.1"/>
</dbReference>
<comment type="caution">
    <text evidence="1">The sequence shown here is derived from an EMBL/GenBank/DDBJ whole genome shotgun (WGS) entry which is preliminary data.</text>
</comment>
<reference evidence="1 2" key="1">
    <citation type="journal article" date="2023" name="bioRxiv">
        <title>High-quality genome assemblies of four members of thePodospora anserinaspecies complex.</title>
        <authorList>
            <person name="Ament-Velasquez S.L."/>
            <person name="Vogan A.A."/>
            <person name="Wallerman O."/>
            <person name="Hartmann F."/>
            <person name="Gautier V."/>
            <person name="Silar P."/>
            <person name="Giraud T."/>
            <person name="Johannesson H."/>
        </authorList>
    </citation>
    <scope>NUCLEOTIDE SEQUENCE [LARGE SCALE GENOMIC DNA]</scope>
    <source>
        <strain evidence="1 2">CBS 112042</strain>
    </source>
</reference>
<sequence>MCGAGSSVQSHLTSSTARNGVEYQSLRLIVRDVIFVVTARLSISEHSRKREKFEYIIKIIGTKPI</sequence>